<dbReference type="AlphaFoldDB" id="A0A1N7SD75"/>
<organism evidence="2 3">
    <name type="scientific">Paraburkholderia ribeironis</name>
    <dbReference type="NCBI Taxonomy" id="1247936"/>
    <lineage>
        <taxon>Bacteria</taxon>
        <taxon>Pseudomonadati</taxon>
        <taxon>Pseudomonadota</taxon>
        <taxon>Betaproteobacteria</taxon>
        <taxon>Burkholderiales</taxon>
        <taxon>Burkholderiaceae</taxon>
        <taxon>Paraburkholderia</taxon>
    </lineage>
</organism>
<dbReference type="EMBL" id="CYGX02000054">
    <property type="protein sequence ID" value="SIT45301.1"/>
    <property type="molecule type" value="Genomic_DNA"/>
</dbReference>
<evidence type="ECO:0000313" key="2">
    <source>
        <dbReference type="EMBL" id="SIT45301.1"/>
    </source>
</evidence>
<sequence length="80" mass="9316">MTKDRRQVHTRSQDLKEVSASDGYESQTGSGVCRIPWTYCREESADHLLDVLIHRSTTLSDDKYMHTMFRMRLQLPAKIS</sequence>
<feature type="compositionally biased region" description="Basic and acidic residues" evidence="1">
    <location>
        <begin position="1"/>
        <end position="19"/>
    </location>
</feature>
<feature type="region of interest" description="Disordered" evidence="1">
    <location>
        <begin position="1"/>
        <end position="31"/>
    </location>
</feature>
<proteinExistence type="predicted"/>
<reference evidence="2 3" key="1">
    <citation type="submission" date="2016-12" db="EMBL/GenBank/DDBJ databases">
        <authorList>
            <person name="Song W.-J."/>
            <person name="Kurnit D.M."/>
        </authorList>
    </citation>
    <scope>NUCLEOTIDE SEQUENCE [LARGE SCALE GENOMIC DNA]</scope>
    <source>
        <strain evidence="2 3">STM7296</strain>
    </source>
</reference>
<protein>
    <submittedName>
        <fullName evidence="2">Uncharacterized protein</fullName>
    </submittedName>
</protein>
<evidence type="ECO:0000313" key="3">
    <source>
        <dbReference type="Proteomes" id="UP000187012"/>
    </source>
</evidence>
<name>A0A1N7SD75_9BURK</name>
<evidence type="ECO:0000256" key="1">
    <source>
        <dbReference type="SAM" id="MobiDB-lite"/>
    </source>
</evidence>
<accession>A0A1N7SD75</accession>
<dbReference type="Proteomes" id="UP000187012">
    <property type="component" value="Unassembled WGS sequence"/>
</dbReference>
<keyword evidence="3" id="KW-1185">Reference proteome</keyword>
<gene>
    <name evidence="2" type="ORF">BN2475_540038</name>
</gene>